<evidence type="ECO:0000313" key="2">
    <source>
        <dbReference type="EMBL" id="KAK1135910.1"/>
    </source>
</evidence>
<protein>
    <submittedName>
        <fullName evidence="2">Uncharacterized protein</fullName>
    </submittedName>
</protein>
<dbReference type="AlphaFoldDB" id="A0AA40GEY1"/>
<dbReference type="Proteomes" id="UP001177670">
    <property type="component" value="Unassembled WGS sequence"/>
</dbReference>
<evidence type="ECO:0000256" key="1">
    <source>
        <dbReference type="SAM" id="SignalP"/>
    </source>
</evidence>
<evidence type="ECO:0000313" key="3">
    <source>
        <dbReference type="Proteomes" id="UP001177670"/>
    </source>
</evidence>
<keyword evidence="3" id="KW-1185">Reference proteome</keyword>
<keyword evidence="1" id="KW-0732">Signal</keyword>
<reference evidence="2" key="1">
    <citation type="submission" date="2021-10" db="EMBL/GenBank/DDBJ databases">
        <title>Melipona bicolor Genome sequencing and assembly.</title>
        <authorList>
            <person name="Araujo N.S."/>
            <person name="Arias M.C."/>
        </authorList>
    </citation>
    <scope>NUCLEOTIDE SEQUENCE</scope>
    <source>
        <strain evidence="2">USP_2M_L1-L4_2017</strain>
        <tissue evidence="2">Whole body</tissue>
    </source>
</reference>
<gene>
    <name evidence="2" type="ORF">K0M31_000482</name>
</gene>
<name>A0AA40GEY1_9HYME</name>
<feature type="chain" id="PRO_5041359497" evidence="1">
    <location>
        <begin position="20"/>
        <end position="67"/>
    </location>
</feature>
<sequence length="67" mass="7719">MVAWSVGALTWLCLPEVFHWPIGFKTYLKCSIEFRHQDELLTLGDSWHGFLHSGGDTFAIKREIIGR</sequence>
<feature type="signal peptide" evidence="1">
    <location>
        <begin position="1"/>
        <end position="19"/>
    </location>
</feature>
<proteinExistence type="predicted"/>
<comment type="caution">
    <text evidence="2">The sequence shown here is derived from an EMBL/GenBank/DDBJ whole genome shotgun (WGS) entry which is preliminary data.</text>
</comment>
<dbReference type="EMBL" id="JAHYIQ010000001">
    <property type="protein sequence ID" value="KAK1135910.1"/>
    <property type="molecule type" value="Genomic_DNA"/>
</dbReference>
<organism evidence="2 3">
    <name type="scientific">Melipona bicolor</name>
    <dbReference type="NCBI Taxonomy" id="60889"/>
    <lineage>
        <taxon>Eukaryota</taxon>
        <taxon>Metazoa</taxon>
        <taxon>Ecdysozoa</taxon>
        <taxon>Arthropoda</taxon>
        <taxon>Hexapoda</taxon>
        <taxon>Insecta</taxon>
        <taxon>Pterygota</taxon>
        <taxon>Neoptera</taxon>
        <taxon>Endopterygota</taxon>
        <taxon>Hymenoptera</taxon>
        <taxon>Apocrita</taxon>
        <taxon>Aculeata</taxon>
        <taxon>Apoidea</taxon>
        <taxon>Anthophila</taxon>
        <taxon>Apidae</taxon>
        <taxon>Melipona</taxon>
    </lineage>
</organism>
<accession>A0AA40GEY1</accession>